<evidence type="ECO:0000256" key="17">
    <source>
        <dbReference type="SAM" id="SignalP"/>
    </source>
</evidence>
<evidence type="ECO:0000256" key="7">
    <source>
        <dbReference type="ARBA" id="ARBA00022729"/>
    </source>
</evidence>
<evidence type="ECO:0000256" key="10">
    <source>
        <dbReference type="ARBA" id="ARBA00023136"/>
    </source>
</evidence>
<dbReference type="Pfam" id="PF00332">
    <property type="entry name" value="Glyco_hydro_17"/>
    <property type="match status" value="1"/>
</dbReference>
<dbReference type="SMART" id="SM00768">
    <property type="entry name" value="X8"/>
    <property type="match status" value="1"/>
</dbReference>
<evidence type="ECO:0000256" key="2">
    <source>
        <dbReference type="ARBA" id="ARBA00004609"/>
    </source>
</evidence>
<evidence type="ECO:0000313" key="19">
    <source>
        <dbReference type="EMBL" id="KAK1288359.1"/>
    </source>
</evidence>
<evidence type="ECO:0000313" key="20">
    <source>
        <dbReference type="Proteomes" id="UP001180020"/>
    </source>
</evidence>
<evidence type="ECO:0000256" key="9">
    <source>
        <dbReference type="ARBA" id="ARBA00022821"/>
    </source>
</evidence>
<keyword evidence="6" id="KW-0336">GPI-anchor</keyword>
<keyword evidence="9" id="KW-0611">Plant defense</keyword>
<feature type="domain" description="X8" evidence="18">
    <location>
        <begin position="360"/>
        <end position="444"/>
    </location>
</feature>
<dbReference type="PANTHER" id="PTHR32227">
    <property type="entry name" value="GLUCAN ENDO-1,3-BETA-GLUCOSIDASE BG1-RELATED-RELATED"/>
    <property type="match status" value="1"/>
</dbReference>
<dbReference type="InterPro" id="IPR000490">
    <property type="entry name" value="Glyco_hydro_17"/>
</dbReference>
<dbReference type="SUPFAM" id="SSF51445">
    <property type="entry name" value="(Trans)glycosidases"/>
    <property type="match status" value="1"/>
</dbReference>
<evidence type="ECO:0000256" key="14">
    <source>
        <dbReference type="ARBA" id="ARBA00023295"/>
    </source>
</evidence>
<keyword evidence="20" id="KW-1185">Reference proteome</keyword>
<keyword evidence="14 16" id="KW-0326">Glycosidase</keyword>
<comment type="caution">
    <text evidence="19">The sequence shown here is derived from an EMBL/GenBank/DDBJ whole genome shotgun (WGS) entry which is preliminary data.</text>
</comment>
<protein>
    <recommendedName>
        <fullName evidence="4">glucan endo-1,3-beta-D-glucosidase</fullName>
        <ecNumber evidence="4">3.2.1.39</ecNumber>
    </recommendedName>
</protein>
<dbReference type="EMBL" id="JAUJYO010000019">
    <property type="protein sequence ID" value="KAK1288359.1"/>
    <property type="molecule type" value="Genomic_DNA"/>
</dbReference>
<dbReference type="EC" id="3.2.1.39" evidence="4"/>
<dbReference type="AlphaFoldDB" id="A0AAV9CI12"/>
<evidence type="ECO:0000256" key="11">
    <source>
        <dbReference type="ARBA" id="ARBA00023157"/>
    </source>
</evidence>
<keyword evidence="5" id="KW-1003">Cell membrane</keyword>
<gene>
    <name evidence="19" type="ORF">QJS10_CPB19g02013</name>
</gene>
<dbReference type="GO" id="GO:0005886">
    <property type="term" value="C:plasma membrane"/>
    <property type="evidence" value="ECO:0007669"/>
    <property type="project" value="UniProtKB-SubCell"/>
</dbReference>
<evidence type="ECO:0000256" key="12">
    <source>
        <dbReference type="ARBA" id="ARBA00023180"/>
    </source>
</evidence>
<keyword evidence="10" id="KW-0472">Membrane</keyword>
<dbReference type="GO" id="GO:0098552">
    <property type="term" value="C:side of membrane"/>
    <property type="evidence" value="ECO:0007669"/>
    <property type="project" value="UniProtKB-KW"/>
</dbReference>
<organism evidence="19 20">
    <name type="scientific">Acorus calamus</name>
    <name type="common">Sweet flag</name>
    <dbReference type="NCBI Taxonomy" id="4465"/>
    <lineage>
        <taxon>Eukaryota</taxon>
        <taxon>Viridiplantae</taxon>
        <taxon>Streptophyta</taxon>
        <taxon>Embryophyta</taxon>
        <taxon>Tracheophyta</taxon>
        <taxon>Spermatophyta</taxon>
        <taxon>Magnoliopsida</taxon>
        <taxon>Liliopsida</taxon>
        <taxon>Acoraceae</taxon>
        <taxon>Acorus</taxon>
    </lineage>
</organism>
<dbReference type="GO" id="GO:0042973">
    <property type="term" value="F:glucan endo-1,3-beta-D-glucosidase activity"/>
    <property type="evidence" value="ECO:0007669"/>
    <property type="project" value="UniProtKB-EC"/>
</dbReference>
<comment type="subcellular location">
    <subcellularLocation>
        <location evidence="2">Cell membrane</location>
        <topology evidence="2">Lipid-anchor</topology>
        <topology evidence="2">GPI-anchor</topology>
    </subcellularLocation>
</comment>
<evidence type="ECO:0000256" key="5">
    <source>
        <dbReference type="ARBA" id="ARBA00022475"/>
    </source>
</evidence>
<name>A0AAV9CI12_ACOCL</name>
<evidence type="ECO:0000256" key="15">
    <source>
        <dbReference type="RuleBase" id="RU004335"/>
    </source>
</evidence>
<dbReference type="InterPro" id="IPR017853">
    <property type="entry name" value="GH"/>
</dbReference>
<dbReference type="GO" id="GO:0006952">
    <property type="term" value="P:defense response"/>
    <property type="evidence" value="ECO:0007669"/>
    <property type="project" value="UniProtKB-KW"/>
</dbReference>
<evidence type="ECO:0000256" key="3">
    <source>
        <dbReference type="ARBA" id="ARBA00008773"/>
    </source>
</evidence>
<evidence type="ECO:0000256" key="6">
    <source>
        <dbReference type="ARBA" id="ARBA00022622"/>
    </source>
</evidence>
<feature type="chain" id="PRO_5043787741" description="glucan endo-1,3-beta-D-glucosidase" evidence="17">
    <location>
        <begin position="23"/>
        <end position="502"/>
    </location>
</feature>
<accession>A0AAV9CI12</accession>
<evidence type="ECO:0000256" key="4">
    <source>
        <dbReference type="ARBA" id="ARBA00012780"/>
    </source>
</evidence>
<dbReference type="InterPro" id="IPR044965">
    <property type="entry name" value="Glyco_hydro_17_plant"/>
</dbReference>
<evidence type="ECO:0000259" key="18">
    <source>
        <dbReference type="SMART" id="SM00768"/>
    </source>
</evidence>
<comment type="similarity">
    <text evidence="3 15">Belongs to the glycosyl hydrolase 17 family.</text>
</comment>
<dbReference type="FunFam" id="1.20.58.1040:FF:000002">
    <property type="entry name" value="Glucan endo-1,3-beta-glucosidase 8"/>
    <property type="match status" value="1"/>
</dbReference>
<reference evidence="19" key="2">
    <citation type="submission" date="2023-06" db="EMBL/GenBank/DDBJ databases">
        <authorList>
            <person name="Ma L."/>
            <person name="Liu K.-W."/>
            <person name="Li Z."/>
            <person name="Hsiao Y.-Y."/>
            <person name="Qi Y."/>
            <person name="Fu T."/>
            <person name="Tang G."/>
            <person name="Zhang D."/>
            <person name="Sun W.-H."/>
            <person name="Liu D.-K."/>
            <person name="Li Y."/>
            <person name="Chen G.-Z."/>
            <person name="Liu X.-D."/>
            <person name="Liao X.-Y."/>
            <person name="Jiang Y.-T."/>
            <person name="Yu X."/>
            <person name="Hao Y."/>
            <person name="Huang J."/>
            <person name="Zhao X.-W."/>
            <person name="Ke S."/>
            <person name="Chen Y.-Y."/>
            <person name="Wu W.-L."/>
            <person name="Hsu J.-L."/>
            <person name="Lin Y.-F."/>
            <person name="Huang M.-D."/>
            <person name="Li C.-Y."/>
            <person name="Huang L."/>
            <person name="Wang Z.-W."/>
            <person name="Zhao X."/>
            <person name="Zhong W.-Y."/>
            <person name="Peng D.-H."/>
            <person name="Ahmad S."/>
            <person name="Lan S."/>
            <person name="Zhang J.-S."/>
            <person name="Tsai W.-C."/>
            <person name="Van De Peer Y."/>
            <person name="Liu Z.-J."/>
        </authorList>
    </citation>
    <scope>NUCLEOTIDE SEQUENCE</scope>
    <source>
        <strain evidence="19">CP</strain>
        <tissue evidence="19">Leaves</tissue>
    </source>
</reference>
<keyword evidence="11" id="KW-1015">Disulfide bond</keyword>
<proteinExistence type="inferred from homology"/>
<dbReference type="Proteomes" id="UP001180020">
    <property type="component" value="Unassembled WGS sequence"/>
</dbReference>
<keyword evidence="13" id="KW-0449">Lipoprotein</keyword>
<dbReference type="InterPro" id="IPR012946">
    <property type="entry name" value="X8"/>
</dbReference>
<dbReference type="GO" id="GO:0005975">
    <property type="term" value="P:carbohydrate metabolic process"/>
    <property type="evidence" value="ECO:0007669"/>
    <property type="project" value="InterPro"/>
</dbReference>
<sequence>MGPNGLFFLLLYSCYLLSSTQGLGFNWGTRSSHPLPGDIVVRLLKDNGINKVKLFEADPQALSALGDSGIEVMLGIPNEFLAPLASTVQVAEQWVMQNVSQYISKYGVDIRSVAVGNEPFLKNYMGMFEQSTYTALQNVQAALIKAGLARQVKITVPLNSDVYQTDSGLPSGGDFRADIRTLMIAITQFLIDNGGFLTVNIYPFLSLYADPHFPADYAFFDGSAAPVVDGSISYSNVFEANYDTLIWTLEKNGFSNIPIVVGEIGWPTDGDINANVDAARRFNQGLLDRISSGQGTPKRTTPPEVYLFGLIDEDMKSVDPGNFERHWGVFFYDGTIKYQLRLTDGRYLTPAKSVKYLPKQWCVLGPGANIMDPTLAGSIGYACTYADCTSLGYGSTCNGLDAGGNVSYAFNAYYQTMNQKAGACTFNNLAVVTRTDPSIGKCRFEVMIDISQHKKAKGGPVVSSDTTRPGRDSSVALSVVAVVVLLISSLTRVHHALIASVC</sequence>
<evidence type="ECO:0000256" key="13">
    <source>
        <dbReference type="ARBA" id="ARBA00023288"/>
    </source>
</evidence>
<comment type="catalytic activity">
    <reaction evidence="1">
        <text>Hydrolysis of (1-&gt;3)-beta-D-glucosidic linkages in (1-&gt;3)-beta-D-glucans.</text>
        <dbReference type="EC" id="3.2.1.39"/>
    </reaction>
</comment>
<evidence type="ECO:0000256" key="8">
    <source>
        <dbReference type="ARBA" id="ARBA00022801"/>
    </source>
</evidence>
<evidence type="ECO:0000256" key="1">
    <source>
        <dbReference type="ARBA" id="ARBA00000382"/>
    </source>
</evidence>
<keyword evidence="8 16" id="KW-0378">Hydrolase</keyword>
<dbReference type="FunFam" id="3.20.20.80:FF:000008">
    <property type="entry name" value="Glucan endo-1,3-beta-glucosidase 5"/>
    <property type="match status" value="1"/>
</dbReference>
<dbReference type="Gene3D" id="1.20.58.1040">
    <property type="match status" value="1"/>
</dbReference>
<dbReference type="Gene3D" id="3.20.20.80">
    <property type="entry name" value="Glycosidases"/>
    <property type="match status" value="1"/>
</dbReference>
<reference evidence="19" key="1">
    <citation type="journal article" date="2023" name="Nat. Commun.">
        <title>Diploid and tetraploid genomes of Acorus and the evolution of monocots.</title>
        <authorList>
            <person name="Ma L."/>
            <person name="Liu K.W."/>
            <person name="Li Z."/>
            <person name="Hsiao Y.Y."/>
            <person name="Qi Y."/>
            <person name="Fu T."/>
            <person name="Tang G.D."/>
            <person name="Zhang D."/>
            <person name="Sun W.H."/>
            <person name="Liu D.K."/>
            <person name="Li Y."/>
            <person name="Chen G.Z."/>
            <person name="Liu X.D."/>
            <person name="Liao X.Y."/>
            <person name="Jiang Y.T."/>
            <person name="Yu X."/>
            <person name="Hao Y."/>
            <person name="Huang J."/>
            <person name="Zhao X.W."/>
            <person name="Ke S."/>
            <person name="Chen Y.Y."/>
            <person name="Wu W.L."/>
            <person name="Hsu J.L."/>
            <person name="Lin Y.F."/>
            <person name="Huang M.D."/>
            <person name="Li C.Y."/>
            <person name="Huang L."/>
            <person name="Wang Z.W."/>
            <person name="Zhao X."/>
            <person name="Zhong W.Y."/>
            <person name="Peng D.H."/>
            <person name="Ahmad S."/>
            <person name="Lan S."/>
            <person name="Zhang J.S."/>
            <person name="Tsai W.C."/>
            <person name="Van de Peer Y."/>
            <person name="Liu Z.J."/>
        </authorList>
    </citation>
    <scope>NUCLEOTIDE SEQUENCE</scope>
    <source>
        <strain evidence="19">CP</strain>
    </source>
</reference>
<keyword evidence="7 17" id="KW-0732">Signal</keyword>
<feature type="signal peptide" evidence="17">
    <location>
        <begin position="1"/>
        <end position="22"/>
    </location>
</feature>
<evidence type="ECO:0000256" key="16">
    <source>
        <dbReference type="RuleBase" id="RU004336"/>
    </source>
</evidence>
<dbReference type="Pfam" id="PF07983">
    <property type="entry name" value="X8"/>
    <property type="match status" value="1"/>
</dbReference>
<dbReference type="PROSITE" id="PS00587">
    <property type="entry name" value="GLYCOSYL_HYDROL_F17"/>
    <property type="match status" value="1"/>
</dbReference>
<keyword evidence="12" id="KW-0325">Glycoprotein</keyword>